<name>A0A7C5HXW3_9BACT</name>
<dbReference type="InterPro" id="IPR023509">
    <property type="entry name" value="DTD-like_sf"/>
</dbReference>
<dbReference type="GO" id="GO:0051500">
    <property type="term" value="F:D-tyrosyl-tRNA(Tyr) deacylase activity"/>
    <property type="evidence" value="ECO:0007669"/>
    <property type="project" value="TreeGrafter"/>
</dbReference>
<comment type="caution">
    <text evidence="2">The sequence shown here is derived from an EMBL/GenBank/DDBJ whole genome shotgun (WGS) entry which is preliminary data.</text>
</comment>
<dbReference type="CDD" id="cd00563">
    <property type="entry name" value="Dtyr_deacylase"/>
    <property type="match status" value="1"/>
</dbReference>
<protein>
    <submittedName>
        <fullName evidence="2">D-tyrosyl-tRNA(Tyr) deacylase</fullName>
        <ecNumber evidence="2">3.1.1.96</ecNumber>
    </submittedName>
</protein>
<evidence type="ECO:0000313" key="2">
    <source>
        <dbReference type="EMBL" id="HHF08293.1"/>
    </source>
</evidence>
<dbReference type="EMBL" id="DRTH01000042">
    <property type="protein sequence ID" value="HHF08293.1"/>
    <property type="molecule type" value="Genomic_DNA"/>
</dbReference>
<dbReference type="NCBIfam" id="TIGR00256">
    <property type="entry name" value="D-aminoacyl-tRNA deacylase"/>
    <property type="match status" value="1"/>
</dbReference>
<sequence>MRAVVQRVSQAAVKVDGTVVSKIGHGVLLLLGVQTGDTENDLRWMLDKVLNLRIFEDEQGKMNLSLKEVNGQLLVVSQFTLLGDARKGRRPSFTEAAPPELAKAYFEKFVDLASKEIDVKSGVFQAHMEVQLVNDGPVTILLDSK</sequence>
<organism evidence="2">
    <name type="scientific">Kosmotoga arenicorallina</name>
    <dbReference type="NCBI Taxonomy" id="688066"/>
    <lineage>
        <taxon>Bacteria</taxon>
        <taxon>Thermotogati</taxon>
        <taxon>Thermotogota</taxon>
        <taxon>Thermotogae</taxon>
        <taxon>Kosmotogales</taxon>
        <taxon>Kosmotogaceae</taxon>
        <taxon>Kosmotoga</taxon>
    </lineage>
</organism>
<dbReference type="SUPFAM" id="SSF69500">
    <property type="entry name" value="DTD-like"/>
    <property type="match status" value="1"/>
</dbReference>
<evidence type="ECO:0000256" key="1">
    <source>
        <dbReference type="ARBA" id="ARBA00009673"/>
    </source>
</evidence>
<reference evidence="2" key="1">
    <citation type="journal article" date="2020" name="mSystems">
        <title>Genome- and Community-Level Interaction Insights into Carbon Utilization and Element Cycling Functions of Hydrothermarchaeota in Hydrothermal Sediment.</title>
        <authorList>
            <person name="Zhou Z."/>
            <person name="Liu Y."/>
            <person name="Xu W."/>
            <person name="Pan J."/>
            <person name="Luo Z.H."/>
            <person name="Li M."/>
        </authorList>
    </citation>
    <scope>NUCLEOTIDE SEQUENCE [LARGE SCALE GENOMIC DNA]</scope>
    <source>
        <strain evidence="2">HyVt-80</strain>
    </source>
</reference>
<dbReference type="Proteomes" id="UP000886129">
    <property type="component" value="Unassembled WGS sequence"/>
</dbReference>
<dbReference type="EC" id="3.1.1.96" evidence="2"/>
<dbReference type="Pfam" id="PF02580">
    <property type="entry name" value="Tyr_Deacylase"/>
    <property type="match status" value="1"/>
</dbReference>
<dbReference type="PANTHER" id="PTHR10472:SF5">
    <property type="entry name" value="D-AMINOACYL-TRNA DEACYLASE 1"/>
    <property type="match status" value="1"/>
</dbReference>
<gene>
    <name evidence="2" type="ORF">ENL26_00775</name>
</gene>
<dbReference type="FunFam" id="3.50.80.10:FF:000001">
    <property type="entry name" value="D-aminoacyl-tRNA deacylase"/>
    <property type="match status" value="1"/>
</dbReference>
<accession>A0A7C5HXW3</accession>
<dbReference type="InterPro" id="IPR003732">
    <property type="entry name" value="Daa-tRNA_deacyls_DTD"/>
</dbReference>
<dbReference type="GO" id="GO:0005737">
    <property type="term" value="C:cytoplasm"/>
    <property type="evidence" value="ECO:0007669"/>
    <property type="project" value="InterPro"/>
</dbReference>
<feature type="non-terminal residue" evidence="2">
    <location>
        <position position="145"/>
    </location>
</feature>
<keyword evidence="2" id="KW-0378">Hydrolase</keyword>
<dbReference type="PANTHER" id="PTHR10472">
    <property type="entry name" value="D-TYROSYL-TRNA TYR DEACYLASE"/>
    <property type="match status" value="1"/>
</dbReference>
<comment type="similarity">
    <text evidence="1">Belongs to the DTD family.</text>
</comment>
<dbReference type="AlphaFoldDB" id="A0A7C5HXW3"/>
<dbReference type="HAMAP" id="MF_00518">
    <property type="entry name" value="Deacylase_Dtd"/>
    <property type="match status" value="1"/>
</dbReference>
<proteinExistence type="inferred from homology"/>
<dbReference type="Gene3D" id="3.50.80.10">
    <property type="entry name" value="D-tyrosyl-tRNA(Tyr) deacylase"/>
    <property type="match status" value="1"/>
</dbReference>